<evidence type="ECO:0000313" key="1">
    <source>
        <dbReference type="EMBL" id="MQP12540.1"/>
    </source>
</evidence>
<keyword evidence="2" id="KW-1185">Reference proteome</keyword>
<evidence type="ECO:0000313" key="2">
    <source>
        <dbReference type="Proteomes" id="UP000384372"/>
    </source>
</evidence>
<sequence length="64" mass="6977">MMTIEEYRAAILKALLDAKNEDGTPAITAKEAEEALRGFTDDELNDGILWNTPEDVAAIILEGV</sequence>
<comment type="caution">
    <text evidence="1">The sequence shown here is derived from an EMBL/GenBank/DDBJ whole genome shotgun (WGS) entry which is preliminary data.</text>
</comment>
<dbReference type="OrthoDB" id="1076494at2"/>
<accession>A0A6A7WDJ7</accession>
<gene>
    <name evidence="1" type="ORF">F7D20_11370</name>
</gene>
<dbReference type="RefSeq" id="WP_158464133.1">
    <property type="nucleotide sequence ID" value="NZ_JAHOER010000077.1"/>
</dbReference>
<protein>
    <submittedName>
        <fullName evidence="1">Uncharacterized protein</fullName>
    </submittedName>
</protein>
<dbReference type="EMBL" id="VZAD01000086">
    <property type="protein sequence ID" value="MQP12540.1"/>
    <property type="molecule type" value="Genomic_DNA"/>
</dbReference>
<reference evidence="1 2" key="1">
    <citation type="submission" date="2019-09" db="EMBL/GenBank/DDBJ databases">
        <title>Distinct polysaccharide growth profiles of human intestinal Prevotella copri isolates.</title>
        <authorList>
            <person name="Fehlner-Peach H."/>
            <person name="Magnabosco C."/>
            <person name="Raghavan V."/>
            <person name="Scher J.U."/>
            <person name="Tett A."/>
            <person name="Cox L.M."/>
            <person name="Gottsegen C."/>
            <person name="Watters A."/>
            <person name="Wiltshire- Gordon J.D."/>
            <person name="Segata N."/>
            <person name="Bonneau R."/>
            <person name="Littman D.R."/>
        </authorList>
    </citation>
    <scope>NUCLEOTIDE SEQUENCE [LARGE SCALE GENOMIC DNA]</scope>
    <source>
        <strain evidence="2">iAQ1173</strain>
    </source>
</reference>
<proteinExistence type="predicted"/>
<name>A0A6A7WDJ7_9BACT</name>
<organism evidence="1 2">
    <name type="scientific">Segatella copri</name>
    <dbReference type="NCBI Taxonomy" id="165179"/>
    <lineage>
        <taxon>Bacteria</taxon>
        <taxon>Pseudomonadati</taxon>
        <taxon>Bacteroidota</taxon>
        <taxon>Bacteroidia</taxon>
        <taxon>Bacteroidales</taxon>
        <taxon>Prevotellaceae</taxon>
        <taxon>Segatella</taxon>
    </lineage>
</organism>
<dbReference type="AlphaFoldDB" id="A0A6A7WDJ7"/>
<dbReference type="Proteomes" id="UP000384372">
    <property type="component" value="Unassembled WGS sequence"/>
</dbReference>